<dbReference type="Proteomes" id="UP000005010">
    <property type="component" value="Chromosome"/>
</dbReference>
<dbReference type="EMBL" id="CP003479">
    <property type="protein sequence ID" value="AFI04510.1"/>
    <property type="molecule type" value="Genomic_DNA"/>
</dbReference>
<dbReference type="GO" id="GO:0002098">
    <property type="term" value="P:tRNA wobble uridine modification"/>
    <property type="evidence" value="ECO:0007669"/>
    <property type="project" value="InterPro"/>
</dbReference>
<dbReference type="InterPro" id="IPR036873">
    <property type="entry name" value="Rhodanese-like_dom_sf"/>
</dbReference>
<proteinExistence type="predicted"/>
<dbReference type="GO" id="GO:0043828">
    <property type="term" value="F:tRNA 2-selenouridine synthase activity"/>
    <property type="evidence" value="ECO:0007669"/>
    <property type="project" value="InterPro"/>
</dbReference>
<dbReference type="AlphaFoldDB" id="I0ENJ1"/>
<evidence type="ECO:0000313" key="3">
    <source>
        <dbReference type="EMBL" id="AFI04510.1"/>
    </source>
</evidence>
<dbReference type="SMART" id="SM00450">
    <property type="entry name" value="RHOD"/>
    <property type="match status" value="1"/>
</dbReference>
<evidence type="ECO:0000313" key="4">
    <source>
        <dbReference type="Proteomes" id="UP000005010"/>
    </source>
</evidence>
<dbReference type="eggNOG" id="COG2603">
    <property type="taxonomic scope" value="Bacteria"/>
</dbReference>
<dbReference type="STRING" id="182217.HCW_06250"/>
<dbReference type="NCBIfam" id="NF008752">
    <property type="entry name" value="PRK11784.1-4"/>
    <property type="match status" value="1"/>
</dbReference>
<dbReference type="Gene3D" id="3.40.250.10">
    <property type="entry name" value="Rhodanese-like domain"/>
    <property type="match status" value="1"/>
</dbReference>
<evidence type="ECO:0000259" key="2">
    <source>
        <dbReference type="PROSITE" id="PS50206"/>
    </source>
</evidence>
<sequence length="339" mass="38667">MQTTQNLENFDVFLDARTPKEFEESHIPNALNFAVFNDEEHALIGTIYKQESPLKAKILGSSLACQNIAHYLQNSLNDKNTPLKHKNKILVYCARGGKRSSALGIILKEIGFQVQKLEGGYKTYRNLVLNELKKPFNKPLIVLDGLTGCGKTELIEYFSSFSIDLENLAKHYGSSFGNPTNAKRPTQKMFENLLYNEIKLKKDEPLLMIEKEPKALGGLVIPSPLFNAYQNSPYTIFVNAPLESRIKRLVSMYSQLRDDVFNKALNTIKPYTTRAIFQDLKNLWEHRDLEKIAEILTTKYYDLVYKKSPSSYSISFNTLEQSAEEILAIRAEILHNACK</sequence>
<name>I0ENJ1_HELC0</name>
<dbReference type="RefSeq" id="WP_014661378.1">
    <property type="nucleotide sequence ID" value="NC_017737.1"/>
</dbReference>
<dbReference type="NCBIfam" id="TIGR03167">
    <property type="entry name" value="tRNA_sel_U_synt"/>
    <property type="match status" value="1"/>
</dbReference>
<dbReference type="InterPro" id="IPR001763">
    <property type="entry name" value="Rhodanese-like_dom"/>
</dbReference>
<dbReference type="InterPro" id="IPR017582">
    <property type="entry name" value="SelU"/>
</dbReference>
<dbReference type="HOGENOM" id="CLU_043456_0_0_7"/>
<accession>I0ENJ1</accession>
<dbReference type="Gene3D" id="3.40.50.300">
    <property type="entry name" value="P-loop containing nucleotide triphosphate hydrolases"/>
    <property type="match status" value="1"/>
</dbReference>
<organism evidence="3 4">
    <name type="scientific">Helicobacter cetorum (strain ATCC BAA-429 / MIT 00-7128)</name>
    <dbReference type="NCBI Taxonomy" id="182217"/>
    <lineage>
        <taxon>Bacteria</taxon>
        <taxon>Pseudomonadati</taxon>
        <taxon>Campylobacterota</taxon>
        <taxon>Epsilonproteobacteria</taxon>
        <taxon>Campylobacterales</taxon>
        <taxon>Helicobacteraceae</taxon>
        <taxon>Helicobacter</taxon>
    </lineage>
</organism>
<protein>
    <submittedName>
        <fullName evidence="3">tRNA 2-selenouridine synthase</fullName>
    </submittedName>
</protein>
<keyword evidence="4" id="KW-1185">Reference proteome</keyword>
<dbReference type="PANTHER" id="PTHR30401:SF0">
    <property type="entry name" value="TRNA 2-SELENOURIDINE SYNTHASE"/>
    <property type="match status" value="1"/>
</dbReference>
<dbReference type="NCBIfam" id="NF008750">
    <property type="entry name" value="PRK11784.1-2"/>
    <property type="match status" value="1"/>
</dbReference>
<dbReference type="KEGG" id="hce:HCW_06250"/>
<dbReference type="PATRIC" id="fig|182217.3.peg.1321"/>
<dbReference type="SUPFAM" id="SSF52540">
    <property type="entry name" value="P-loop containing nucleoside triphosphate hydrolases"/>
    <property type="match status" value="1"/>
</dbReference>
<evidence type="ECO:0000256" key="1">
    <source>
        <dbReference type="ARBA" id="ARBA00023266"/>
    </source>
</evidence>
<dbReference type="Pfam" id="PF26341">
    <property type="entry name" value="AAA_SelU"/>
    <property type="match status" value="1"/>
</dbReference>
<dbReference type="Pfam" id="PF00581">
    <property type="entry name" value="Rhodanese"/>
    <property type="match status" value="1"/>
</dbReference>
<dbReference type="PROSITE" id="PS50206">
    <property type="entry name" value="RHODANESE_3"/>
    <property type="match status" value="1"/>
</dbReference>
<reference evidence="4" key="1">
    <citation type="submission" date="2012-04" db="EMBL/GenBank/DDBJ databases">
        <title>Complete genome sequence of Helicobacter cetorum strain MIT 00-7128.</title>
        <authorList>
            <person name="Kersulyte D."/>
            <person name="Berg D.E."/>
        </authorList>
    </citation>
    <scope>NUCLEOTIDE SEQUENCE [LARGE SCALE GENOMIC DNA]</scope>
    <source>
        <strain evidence="4">MIT 00-7128</strain>
    </source>
</reference>
<gene>
    <name evidence="3" type="ordered locus">HCW_06250</name>
</gene>
<dbReference type="PANTHER" id="PTHR30401">
    <property type="entry name" value="TRNA 2-SELENOURIDINE SYNTHASE"/>
    <property type="match status" value="1"/>
</dbReference>
<dbReference type="SUPFAM" id="SSF52821">
    <property type="entry name" value="Rhodanese/Cell cycle control phosphatase"/>
    <property type="match status" value="1"/>
</dbReference>
<dbReference type="InterPro" id="IPR027417">
    <property type="entry name" value="P-loop_NTPase"/>
</dbReference>
<feature type="domain" description="Rhodanese" evidence="2">
    <location>
        <begin position="12"/>
        <end position="133"/>
    </location>
</feature>
<dbReference type="InterPro" id="IPR058840">
    <property type="entry name" value="AAA_SelU"/>
</dbReference>
<keyword evidence="1" id="KW-0711">Selenium</keyword>